<evidence type="ECO:0000259" key="1">
    <source>
        <dbReference type="Pfam" id="PF14491"/>
    </source>
</evidence>
<proteinExistence type="predicted"/>
<feature type="domain" description="DUF4435" evidence="1">
    <location>
        <begin position="47"/>
        <end position="274"/>
    </location>
</feature>
<name>A0A134APC6_9FUSO</name>
<dbReference type="AlphaFoldDB" id="A0A134APC6"/>
<organism evidence="2 3">
    <name type="scientific">Leptotrichia wadei</name>
    <dbReference type="NCBI Taxonomy" id="157687"/>
    <lineage>
        <taxon>Bacteria</taxon>
        <taxon>Fusobacteriati</taxon>
        <taxon>Fusobacteriota</taxon>
        <taxon>Fusobacteriia</taxon>
        <taxon>Fusobacteriales</taxon>
        <taxon>Leptotrichiaceae</taxon>
        <taxon>Leptotrichia</taxon>
    </lineage>
</organism>
<sequence length="316" mass="36852">MNTENLLLNLINIRRCSSVSLLDVMENESDCIESIFQSYISSKSKKDIFLFFEGKDDFKYYVSRVSSHIGDKEYGVFHCNCKMNVLTIQEMIANQTAIQDDKKNLYFIDRDYDDNEDIPDSIYITSSYSIENYYFTDSAIKRMLIGVVGFSEESEEDSLDFKIVFDHIVNKRNEIIEEIIYANAWYSLQIKKSKDCGKFPQMTPLKEYSVVKNLNQICDFERLVKDSIETTEWEMNNAIEVLKTNPVNEIRGKYFTQALTPIFRNIFQDAGKKHNRKLFSKKRKIHLNLSDIICELSAYADTPPGLISYIKERLSV</sequence>
<keyword evidence="3" id="KW-1185">Reference proteome</keyword>
<dbReference type="InterPro" id="IPR029492">
    <property type="entry name" value="DUF4435"/>
</dbReference>
<dbReference type="STRING" id="157687.HMPREF3180_00350"/>
<evidence type="ECO:0000313" key="3">
    <source>
        <dbReference type="Proteomes" id="UP000070483"/>
    </source>
</evidence>
<comment type="caution">
    <text evidence="2">The sequence shown here is derived from an EMBL/GenBank/DDBJ whole genome shotgun (WGS) entry which is preliminary data.</text>
</comment>
<reference evidence="3" key="1">
    <citation type="submission" date="2016-01" db="EMBL/GenBank/DDBJ databases">
        <authorList>
            <person name="Mitreva M."/>
            <person name="Pepin K.H."/>
            <person name="Mihindukulasuriya K.A."/>
            <person name="Fulton R."/>
            <person name="Fronick C."/>
            <person name="O'Laughlin M."/>
            <person name="Miner T."/>
            <person name="Herter B."/>
            <person name="Rosa B.A."/>
            <person name="Cordes M."/>
            <person name="Tomlinson C."/>
            <person name="Wollam A."/>
            <person name="Palsikar V.B."/>
            <person name="Mardis E.R."/>
            <person name="Wilson R.K."/>
        </authorList>
    </citation>
    <scope>NUCLEOTIDE SEQUENCE [LARGE SCALE GENOMIC DNA]</scope>
    <source>
        <strain evidence="3">KA00185</strain>
    </source>
</reference>
<dbReference type="Proteomes" id="UP000070483">
    <property type="component" value="Unassembled WGS sequence"/>
</dbReference>
<protein>
    <recommendedName>
        <fullName evidence="1">DUF4435 domain-containing protein</fullName>
    </recommendedName>
</protein>
<dbReference type="Pfam" id="PF14491">
    <property type="entry name" value="DUF4435"/>
    <property type="match status" value="1"/>
</dbReference>
<dbReference type="PATRIC" id="fig|157687.3.peg.353"/>
<accession>A0A134APC6</accession>
<gene>
    <name evidence="2" type="ORF">HMPREF3180_00350</name>
</gene>
<dbReference type="EMBL" id="LSDD01000022">
    <property type="protein sequence ID" value="KXB69549.1"/>
    <property type="molecule type" value="Genomic_DNA"/>
</dbReference>
<evidence type="ECO:0000313" key="2">
    <source>
        <dbReference type="EMBL" id="KXB69549.1"/>
    </source>
</evidence>